<keyword evidence="7" id="KW-1185">Reference proteome</keyword>
<dbReference type="Proteomes" id="UP000267003">
    <property type="component" value="Unassembled WGS sequence"/>
</dbReference>
<dbReference type="GO" id="GO:0003677">
    <property type="term" value="F:DNA binding"/>
    <property type="evidence" value="ECO:0007669"/>
    <property type="project" value="UniProtKB-KW"/>
</dbReference>
<accession>A0A3A8QPZ1</accession>
<dbReference type="Pfam" id="PF03466">
    <property type="entry name" value="LysR_substrate"/>
    <property type="match status" value="1"/>
</dbReference>
<dbReference type="PANTHER" id="PTHR30579">
    <property type="entry name" value="TRANSCRIPTIONAL REGULATOR"/>
    <property type="match status" value="1"/>
</dbReference>
<dbReference type="GO" id="GO:0003700">
    <property type="term" value="F:DNA-binding transcription factor activity"/>
    <property type="evidence" value="ECO:0007669"/>
    <property type="project" value="TreeGrafter"/>
</dbReference>
<dbReference type="AlphaFoldDB" id="A0A3A8QPZ1"/>
<dbReference type="Gene3D" id="3.40.190.10">
    <property type="entry name" value="Periplasmic binding protein-like II"/>
    <property type="match status" value="1"/>
</dbReference>
<feature type="region of interest" description="Disordered" evidence="4">
    <location>
        <begin position="1"/>
        <end position="24"/>
    </location>
</feature>
<dbReference type="InterPro" id="IPR005119">
    <property type="entry name" value="LysR_subst-bd"/>
</dbReference>
<dbReference type="EMBL" id="RAWK01000057">
    <property type="protein sequence ID" value="RKH68980.1"/>
    <property type="molecule type" value="Genomic_DNA"/>
</dbReference>
<evidence type="ECO:0000256" key="3">
    <source>
        <dbReference type="ARBA" id="ARBA00023163"/>
    </source>
</evidence>
<proteinExistence type="predicted"/>
<protein>
    <recommendedName>
        <fullName evidence="5">LysR substrate-binding domain-containing protein</fullName>
    </recommendedName>
</protein>
<comment type="caution">
    <text evidence="6">The sequence shown here is derived from an EMBL/GenBank/DDBJ whole genome shotgun (WGS) entry which is preliminary data.</text>
</comment>
<dbReference type="InterPro" id="IPR050176">
    <property type="entry name" value="LTTR"/>
</dbReference>
<dbReference type="OrthoDB" id="464481at2"/>
<dbReference type="SUPFAM" id="SSF53850">
    <property type="entry name" value="Periplasmic binding protein-like II"/>
    <property type="match status" value="1"/>
</dbReference>
<gene>
    <name evidence="6" type="ORF">D7W81_11780</name>
</gene>
<keyword evidence="1" id="KW-0805">Transcription regulation</keyword>
<feature type="domain" description="LysR substrate-binding" evidence="5">
    <location>
        <begin position="71"/>
        <end position="132"/>
    </location>
</feature>
<reference evidence="7" key="1">
    <citation type="submission" date="2018-09" db="EMBL/GenBank/DDBJ databases">
        <authorList>
            <person name="Livingstone P.G."/>
            <person name="Whitworth D.E."/>
        </authorList>
    </citation>
    <scope>NUCLEOTIDE SEQUENCE [LARGE SCALE GENOMIC DNA]</scope>
    <source>
        <strain evidence="7">AB050A</strain>
    </source>
</reference>
<evidence type="ECO:0000313" key="7">
    <source>
        <dbReference type="Proteomes" id="UP000267003"/>
    </source>
</evidence>
<sequence length="144" mass="15651">MPGNEGGTGGRPLAPGEPQGLLARGGSDRVLQSLRVVGAPVHGRHHRTGQQAHLEGRPLPIHPEHLAVLRELEGEVRLGLPQDFAETWLPRVLSTFARAHPAVRIEVRTERNAHLVNHVMTGKLDLALAQELTAPRRARSRGEG</sequence>
<organism evidence="6 7">
    <name type="scientific">Corallococcus aberystwythensis</name>
    <dbReference type="NCBI Taxonomy" id="2316722"/>
    <lineage>
        <taxon>Bacteria</taxon>
        <taxon>Pseudomonadati</taxon>
        <taxon>Myxococcota</taxon>
        <taxon>Myxococcia</taxon>
        <taxon>Myxococcales</taxon>
        <taxon>Cystobacterineae</taxon>
        <taxon>Myxococcaceae</taxon>
        <taxon>Corallococcus</taxon>
    </lineage>
</organism>
<feature type="compositionally biased region" description="Gly residues" evidence="4">
    <location>
        <begin position="1"/>
        <end position="10"/>
    </location>
</feature>
<keyword evidence="3" id="KW-0804">Transcription</keyword>
<keyword evidence="2" id="KW-0238">DNA-binding</keyword>
<evidence type="ECO:0000256" key="2">
    <source>
        <dbReference type="ARBA" id="ARBA00023125"/>
    </source>
</evidence>
<evidence type="ECO:0000259" key="5">
    <source>
        <dbReference type="Pfam" id="PF03466"/>
    </source>
</evidence>
<evidence type="ECO:0000256" key="4">
    <source>
        <dbReference type="SAM" id="MobiDB-lite"/>
    </source>
</evidence>
<evidence type="ECO:0000313" key="6">
    <source>
        <dbReference type="EMBL" id="RKH68980.1"/>
    </source>
</evidence>
<name>A0A3A8QPZ1_9BACT</name>
<dbReference type="PANTHER" id="PTHR30579:SF7">
    <property type="entry name" value="HTH-TYPE TRANSCRIPTIONAL REGULATOR LRHA-RELATED"/>
    <property type="match status" value="1"/>
</dbReference>
<evidence type="ECO:0000256" key="1">
    <source>
        <dbReference type="ARBA" id="ARBA00023015"/>
    </source>
</evidence>